<dbReference type="PANTHER" id="PTHR33625:SF4">
    <property type="entry name" value="OS08G0179900 PROTEIN"/>
    <property type="match status" value="1"/>
</dbReference>
<dbReference type="AlphaFoldDB" id="A0A5A7RAL9"/>
<evidence type="ECO:0000313" key="1">
    <source>
        <dbReference type="EMBL" id="GER53351.1"/>
    </source>
</evidence>
<sequence>MGGGAMRAAAKLAGIKVGNGGVRSIKTEQHSVFSSTRRTASPLPPAAVAEDGKQLASQPHGAAEMNDWVFPSGEEAAFTDGDLTPKAVRYGLPTFEEAKEATTELALALDSAYLAPLNSAGLDGEIGARSLIDNSNSTSELCIAPVPINAIKAFRLLCENAAVQNAVASVASDPIVWNAIVSNLAMQDILQPKRTCFANTDENSSVDITDVASESGETKPVTALSDIVQKLKFTVVYMMSNMSDYFQNFFGPSTVEKVFPSSDRNTSAEAAMETSFVGLAIMAIMVIVVKRD</sequence>
<accession>A0A5A7RAL9</accession>
<organism evidence="1 2">
    <name type="scientific">Striga asiatica</name>
    <name type="common">Asiatic witchweed</name>
    <name type="synonym">Buchnera asiatica</name>
    <dbReference type="NCBI Taxonomy" id="4170"/>
    <lineage>
        <taxon>Eukaryota</taxon>
        <taxon>Viridiplantae</taxon>
        <taxon>Streptophyta</taxon>
        <taxon>Embryophyta</taxon>
        <taxon>Tracheophyta</taxon>
        <taxon>Spermatophyta</taxon>
        <taxon>Magnoliopsida</taxon>
        <taxon>eudicotyledons</taxon>
        <taxon>Gunneridae</taxon>
        <taxon>Pentapetalae</taxon>
        <taxon>asterids</taxon>
        <taxon>lamiids</taxon>
        <taxon>Lamiales</taxon>
        <taxon>Orobanchaceae</taxon>
        <taxon>Buchnereae</taxon>
        <taxon>Striga</taxon>
    </lineage>
</organism>
<dbReference type="EMBL" id="BKCP01010515">
    <property type="protein sequence ID" value="GER53351.1"/>
    <property type="molecule type" value="Genomic_DNA"/>
</dbReference>
<keyword evidence="2" id="KW-1185">Reference proteome</keyword>
<dbReference type="PANTHER" id="PTHR33625">
    <property type="entry name" value="OS08G0179900 PROTEIN"/>
    <property type="match status" value="1"/>
</dbReference>
<comment type="caution">
    <text evidence="1">The sequence shown here is derived from an EMBL/GenBank/DDBJ whole genome shotgun (WGS) entry which is preliminary data.</text>
</comment>
<dbReference type="OrthoDB" id="659599at2759"/>
<gene>
    <name evidence="1" type="ORF">STAS_30862</name>
</gene>
<proteinExistence type="predicted"/>
<name>A0A5A7RAL9_STRAF</name>
<reference evidence="2" key="1">
    <citation type="journal article" date="2019" name="Curr. Biol.">
        <title>Genome Sequence of Striga asiatica Provides Insight into the Evolution of Plant Parasitism.</title>
        <authorList>
            <person name="Yoshida S."/>
            <person name="Kim S."/>
            <person name="Wafula E.K."/>
            <person name="Tanskanen J."/>
            <person name="Kim Y.M."/>
            <person name="Honaas L."/>
            <person name="Yang Z."/>
            <person name="Spallek T."/>
            <person name="Conn C.E."/>
            <person name="Ichihashi Y."/>
            <person name="Cheong K."/>
            <person name="Cui S."/>
            <person name="Der J.P."/>
            <person name="Gundlach H."/>
            <person name="Jiao Y."/>
            <person name="Hori C."/>
            <person name="Ishida J.K."/>
            <person name="Kasahara H."/>
            <person name="Kiba T."/>
            <person name="Kim M.S."/>
            <person name="Koo N."/>
            <person name="Laohavisit A."/>
            <person name="Lee Y.H."/>
            <person name="Lumba S."/>
            <person name="McCourt P."/>
            <person name="Mortimer J.C."/>
            <person name="Mutuku J.M."/>
            <person name="Nomura T."/>
            <person name="Sasaki-Sekimoto Y."/>
            <person name="Seto Y."/>
            <person name="Wang Y."/>
            <person name="Wakatake T."/>
            <person name="Sakakibara H."/>
            <person name="Demura T."/>
            <person name="Yamaguchi S."/>
            <person name="Yoneyama K."/>
            <person name="Manabe R.I."/>
            <person name="Nelson D.C."/>
            <person name="Schulman A.H."/>
            <person name="Timko M.P."/>
            <person name="dePamphilis C.W."/>
            <person name="Choi D."/>
            <person name="Shirasu K."/>
        </authorList>
    </citation>
    <scope>NUCLEOTIDE SEQUENCE [LARGE SCALE GENOMIC DNA]</scope>
    <source>
        <strain evidence="2">cv. UVA1</strain>
    </source>
</reference>
<evidence type="ECO:0000313" key="2">
    <source>
        <dbReference type="Proteomes" id="UP000325081"/>
    </source>
</evidence>
<protein>
    <submittedName>
        <fullName evidence="1">Uncharacterized protein</fullName>
    </submittedName>
</protein>
<dbReference type="Proteomes" id="UP000325081">
    <property type="component" value="Unassembled WGS sequence"/>
</dbReference>